<dbReference type="SMART" id="SM00382">
    <property type="entry name" value="AAA"/>
    <property type="match status" value="1"/>
</dbReference>
<dbReference type="InterPro" id="IPR003593">
    <property type="entry name" value="AAA+_ATPase"/>
</dbReference>
<dbReference type="GO" id="GO:0140359">
    <property type="term" value="F:ABC-type transporter activity"/>
    <property type="evidence" value="ECO:0007669"/>
    <property type="project" value="InterPro"/>
</dbReference>
<evidence type="ECO:0000313" key="8">
    <source>
        <dbReference type="Proteomes" id="UP000321635"/>
    </source>
</evidence>
<evidence type="ECO:0000313" key="7">
    <source>
        <dbReference type="EMBL" id="GEN59990.1"/>
    </source>
</evidence>
<keyword evidence="2" id="KW-0813">Transport</keyword>
<evidence type="ECO:0000256" key="1">
    <source>
        <dbReference type="ARBA" id="ARBA00005417"/>
    </source>
</evidence>
<feature type="region of interest" description="Disordered" evidence="5">
    <location>
        <begin position="1"/>
        <end position="44"/>
    </location>
</feature>
<evidence type="ECO:0000256" key="5">
    <source>
        <dbReference type="SAM" id="MobiDB-lite"/>
    </source>
</evidence>
<keyword evidence="4 7" id="KW-0067">ATP-binding</keyword>
<evidence type="ECO:0000256" key="2">
    <source>
        <dbReference type="ARBA" id="ARBA00022448"/>
    </source>
</evidence>
<dbReference type="PANTHER" id="PTHR46743:SF2">
    <property type="entry name" value="TEICHOIC ACIDS EXPORT ATP-BINDING PROTEIN TAGH"/>
    <property type="match status" value="1"/>
</dbReference>
<dbReference type="InterPro" id="IPR050683">
    <property type="entry name" value="Bact_Polysacc_Export_ATP-bd"/>
</dbReference>
<organism evidence="7 8">
    <name type="scientific">Acetobacter nitrogenifigens DSM 23921 = NBRC 105050</name>
    <dbReference type="NCBI Taxonomy" id="1120919"/>
    <lineage>
        <taxon>Bacteria</taxon>
        <taxon>Pseudomonadati</taxon>
        <taxon>Pseudomonadota</taxon>
        <taxon>Alphaproteobacteria</taxon>
        <taxon>Acetobacterales</taxon>
        <taxon>Acetobacteraceae</taxon>
        <taxon>Acetobacter</taxon>
    </lineage>
</organism>
<protein>
    <submittedName>
        <fullName evidence="7">Sugar ABC transporter ATP-binding protein</fullName>
    </submittedName>
</protein>
<dbReference type="InterPro" id="IPR015860">
    <property type="entry name" value="ABC_transpr_TagH-like"/>
</dbReference>
<reference evidence="7 8" key="1">
    <citation type="submission" date="2019-07" db="EMBL/GenBank/DDBJ databases">
        <title>Whole genome shotgun sequence of Acetobacter nitrogenifigens NBRC 105050.</title>
        <authorList>
            <person name="Hosoyama A."/>
            <person name="Uohara A."/>
            <person name="Ohji S."/>
            <person name="Ichikawa N."/>
        </authorList>
    </citation>
    <scope>NUCLEOTIDE SEQUENCE [LARGE SCALE GENOMIC DNA]</scope>
    <source>
        <strain evidence="7 8">NBRC 105050</strain>
    </source>
</reference>
<dbReference type="PANTHER" id="PTHR46743">
    <property type="entry name" value="TEICHOIC ACIDS EXPORT ATP-BINDING PROTEIN TAGH"/>
    <property type="match status" value="1"/>
</dbReference>
<dbReference type="SUPFAM" id="SSF52540">
    <property type="entry name" value="P-loop containing nucleoside triphosphate hydrolases"/>
    <property type="match status" value="1"/>
</dbReference>
<dbReference type="AlphaFoldDB" id="A0A511XAL4"/>
<gene>
    <name evidence="7" type="primary">rfbA_1</name>
    <name evidence="7" type="ORF">ANI02nite_18740</name>
</gene>
<feature type="domain" description="ABC transporter" evidence="6">
    <location>
        <begin position="95"/>
        <end position="311"/>
    </location>
</feature>
<name>A0A511XAL4_9PROT</name>
<dbReference type="GO" id="GO:0016887">
    <property type="term" value="F:ATP hydrolysis activity"/>
    <property type="evidence" value="ECO:0007669"/>
    <property type="project" value="InterPro"/>
</dbReference>
<dbReference type="STRING" id="1120919.GCA_000429165_01558"/>
<dbReference type="Gene3D" id="3.40.50.300">
    <property type="entry name" value="P-loop containing nucleotide triphosphate hydrolases"/>
    <property type="match status" value="1"/>
</dbReference>
<dbReference type="OrthoDB" id="9778870at2"/>
<dbReference type="Proteomes" id="UP000321635">
    <property type="component" value="Unassembled WGS sequence"/>
</dbReference>
<dbReference type="GO" id="GO:0016020">
    <property type="term" value="C:membrane"/>
    <property type="evidence" value="ECO:0007669"/>
    <property type="project" value="InterPro"/>
</dbReference>
<dbReference type="CDD" id="cd03220">
    <property type="entry name" value="ABC_KpsT_Wzt"/>
    <property type="match status" value="1"/>
</dbReference>
<dbReference type="InterPro" id="IPR003439">
    <property type="entry name" value="ABC_transporter-like_ATP-bd"/>
</dbReference>
<dbReference type="EMBL" id="BJYF01000009">
    <property type="protein sequence ID" value="GEN59990.1"/>
    <property type="molecule type" value="Genomic_DNA"/>
</dbReference>
<keyword evidence="8" id="KW-1185">Reference proteome</keyword>
<dbReference type="RefSeq" id="WP_084440437.1">
    <property type="nucleotide sequence ID" value="NZ_AUBI01000004.1"/>
</dbReference>
<evidence type="ECO:0000256" key="3">
    <source>
        <dbReference type="ARBA" id="ARBA00022741"/>
    </source>
</evidence>
<keyword evidence="3" id="KW-0547">Nucleotide-binding</keyword>
<evidence type="ECO:0000256" key="4">
    <source>
        <dbReference type="ARBA" id="ARBA00022840"/>
    </source>
</evidence>
<dbReference type="Pfam" id="PF00005">
    <property type="entry name" value="ABC_tran"/>
    <property type="match status" value="1"/>
</dbReference>
<proteinExistence type="inferred from homology"/>
<sequence>MTSDLISPKPAGTDATKPDATRADSLTHTPAEDGSKPGRTGNAVSRKGEALIRVNHLTLDFPIFHGGARSLKKTLFRRARAPIAKTRAARTGGEVEIDPNDTGVVRVRALVDVSFTIRPGERVGLIGHNGAGKSTLLRALGGIYEAVPGMVTVKGSVETLIDTNSGMNRELTGRENIQLQARHKGLRTAQLRQLEKDVEAFAQLGEFLDLPVRLYSSGMAIRLGFALATAIAPNILLMDEWFMAGDAKFQDKAKDRLSAVVEGADILVITSHALNVLETWCTRIIWLESGRIRMDGPTTAVLDAYRAEMETS</sequence>
<dbReference type="PROSITE" id="PS50893">
    <property type="entry name" value="ABC_TRANSPORTER_2"/>
    <property type="match status" value="1"/>
</dbReference>
<dbReference type="GO" id="GO:0005524">
    <property type="term" value="F:ATP binding"/>
    <property type="evidence" value="ECO:0007669"/>
    <property type="project" value="UniProtKB-KW"/>
</dbReference>
<evidence type="ECO:0000259" key="6">
    <source>
        <dbReference type="PROSITE" id="PS50893"/>
    </source>
</evidence>
<accession>A0A511XAL4</accession>
<dbReference type="InterPro" id="IPR027417">
    <property type="entry name" value="P-loop_NTPase"/>
</dbReference>
<comment type="caution">
    <text evidence="7">The sequence shown here is derived from an EMBL/GenBank/DDBJ whole genome shotgun (WGS) entry which is preliminary data.</text>
</comment>
<comment type="similarity">
    <text evidence="1">Belongs to the ABC transporter superfamily.</text>
</comment>